<keyword evidence="2" id="KW-1185">Reference proteome</keyword>
<dbReference type="AlphaFoldDB" id="A0AA36HZH3"/>
<accession>A0AA36HZH3</accession>
<gene>
    <name evidence="1" type="ORF">EVOR1521_LOCUS6244</name>
</gene>
<name>A0AA36HZH3_9DINO</name>
<reference evidence="1" key="1">
    <citation type="submission" date="2023-08" db="EMBL/GenBank/DDBJ databases">
        <authorList>
            <person name="Chen Y."/>
            <person name="Shah S."/>
            <person name="Dougan E. K."/>
            <person name="Thang M."/>
            <person name="Chan C."/>
        </authorList>
    </citation>
    <scope>NUCLEOTIDE SEQUENCE</scope>
</reference>
<proteinExistence type="predicted"/>
<evidence type="ECO:0000313" key="1">
    <source>
        <dbReference type="EMBL" id="CAJ1377452.1"/>
    </source>
</evidence>
<comment type="caution">
    <text evidence="1">The sequence shown here is derived from an EMBL/GenBank/DDBJ whole genome shotgun (WGS) entry which is preliminary data.</text>
</comment>
<dbReference type="Proteomes" id="UP001178507">
    <property type="component" value="Unassembled WGS sequence"/>
</dbReference>
<dbReference type="Pfam" id="PF05804">
    <property type="entry name" value="KAP"/>
    <property type="match status" value="1"/>
</dbReference>
<dbReference type="EMBL" id="CAUJNA010000463">
    <property type="protein sequence ID" value="CAJ1377452.1"/>
    <property type="molecule type" value="Genomic_DNA"/>
</dbReference>
<protein>
    <submittedName>
        <fullName evidence="1">Uncharacterized protein</fullName>
    </submittedName>
</protein>
<evidence type="ECO:0000313" key="2">
    <source>
        <dbReference type="Proteomes" id="UP001178507"/>
    </source>
</evidence>
<organism evidence="1 2">
    <name type="scientific">Effrenium voratum</name>
    <dbReference type="NCBI Taxonomy" id="2562239"/>
    <lineage>
        <taxon>Eukaryota</taxon>
        <taxon>Sar</taxon>
        <taxon>Alveolata</taxon>
        <taxon>Dinophyceae</taxon>
        <taxon>Suessiales</taxon>
        <taxon>Symbiodiniaceae</taxon>
        <taxon>Effrenium</taxon>
    </lineage>
</organism>
<sequence length="80" mass="8871">MRTRHVSYVTETHHFDEYGNPVRSESSPGHKVIRVPRGLTGAEVPGLAQEVVEKCKKYIPASKVGEVEQLLYALAEHEAG</sequence>